<dbReference type="SMART" id="SM00367">
    <property type="entry name" value="LRR_CC"/>
    <property type="match status" value="4"/>
</dbReference>
<gene>
    <name evidence="4" type="primary">SKP2_2</name>
    <name evidence="4" type="ORF">OS493_008759</name>
</gene>
<dbReference type="PANTHER" id="PTHR38926:SF72">
    <property type="entry name" value="IM:7136021-RELATED"/>
    <property type="match status" value="1"/>
</dbReference>
<keyword evidence="1" id="KW-0833">Ubl conjugation pathway</keyword>
<dbReference type="SUPFAM" id="SSF81383">
    <property type="entry name" value="F-box domain"/>
    <property type="match status" value="1"/>
</dbReference>
<accession>A0A9X0D4J1</accession>
<evidence type="ECO:0000259" key="3">
    <source>
        <dbReference type="PROSITE" id="PS50181"/>
    </source>
</evidence>
<dbReference type="SUPFAM" id="SSF52047">
    <property type="entry name" value="RNI-like"/>
    <property type="match status" value="1"/>
</dbReference>
<dbReference type="Pfam" id="PF12937">
    <property type="entry name" value="F-box-like"/>
    <property type="match status" value="1"/>
</dbReference>
<sequence>MAAVRTKDRKRKTAKIRRDSELQRNKDAVESETSKIAWSFGSSKRNSSYKDLGVAELQWPPEDERELSQEIVRVKPLNRHSILQAPSHKFVVSHWGRTSALVASGLSSTFSKTWRSAPSGEGCTDCTHNRLENTVINKSDKPTQNYWMSLSDEIILAIFQFLTKKTLVKCAQICKHWQRLACDESLWRRVDMSKANLLPGILGKVIKRGTRVLRLAQAKVESPICDDNALFFPDVVPLSPKSPSESLFSLRYLDATSCSFQNDTLLCLLLHSRQLTHISLESCSVSTSVLKAISELRNLEVLNLAMCTGVTITGMCSLTQAVKCGLDKPYQGNNFTGIKQLVKSCPHLTHLDVSDGVLLSARSLEEILKLENLVQLGLSRCYNIPPTAFSSLKQMKSLKTLQIFGLLNTEGIDLLREETPSITINKFFFTSIARPVGSRFLGTIWRVQCKD</sequence>
<dbReference type="InterPro" id="IPR032675">
    <property type="entry name" value="LRR_dom_sf"/>
</dbReference>
<feature type="region of interest" description="Disordered" evidence="2">
    <location>
        <begin position="1"/>
        <end position="28"/>
    </location>
</feature>
<reference evidence="4" key="1">
    <citation type="submission" date="2023-01" db="EMBL/GenBank/DDBJ databases">
        <title>Genome assembly of the deep-sea coral Lophelia pertusa.</title>
        <authorList>
            <person name="Herrera S."/>
            <person name="Cordes E."/>
        </authorList>
    </citation>
    <scope>NUCLEOTIDE SEQUENCE</scope>
    <source>
        <strain evidence="4">USNM1676648</strain>
        <tissue evidence="4">Polyp</tissue>
    </source>
</reference>
<dbReference type="InterPro" id="IPR001810">
    <property type="entry name" value="F-box_dom"/>
</dbReference>
<comment type="caution">
    <text evidence="4">The sequence shown here is derived from an EMBL/GenBank/DDBJ whole genome shotgun (WGS) entry which is preliminary data.</text>
</comment>
<proteinExistence type="predicted"/>
<evidence type="ECO:0000256" key="1">
    <source>
        <dbReference type="ARBA" id="ARBA00022786"/>
    </source>
</evidence>
<dbReference type="InterPro" id="IPR036047">
    <property type="entry name" value="F-box-like_dom_sf"/>
</dbReference>
<dbReference type="OrthoDB" id="2095648at2759"/>
<feature type="domain" description="F-box" evidence="3">
    <location>
        <begin position="144"/>
        <end position="190"/>
    </location>
</feature>
<protein>
    <recommendedName>
        <fullName evidence="3">F-box domain-containing protein</fullName>
    </recommendedName>
</protein>
<evidence type="ECO:0000256" key="2">
    <source>
        <dbReference type="SAM" id="MobiDB-lite"/>
    </source>
</evidence>
<keyword evidence="5" id="KW-1185">Reference proteome</keyword>
<evidence type="ECO:0000313" key="4">
    <source>
        <dbReference type="EMBL" id="KAJ7386610.1"/>
    </source>
</evidence>
<dbReference type="Proteomes" id="UP001163046">
    <property type="component" value="Unassembled WGS sequence"/>
</dbReference>
<dbReference type="SMART" id="SM00256">
    <property type="entry name" value="FBOX"/>
    <property type="match status" value="1"/>
</dbReference>
<dbReference type="InterPro" id="IPR006553">
    <property type="entry name" value="Leu-rich_rpt_Cys-con_subtyp"/>
</dbReference>
<evidence type="ECO:0000313" key="5">
    <source>
        <dbReference type="Proteomes" id="UP001163046"/>
    </source>
</evidence>
<dbReference type="PROSITE" id="PS50181">
    <property type="entry name" value="FBOX"/>
    <property type="match status" value="1"/>
</dbReference>
<name>A0A9X0D4J1_9CNID</name>
<dbReference type="AlphaFoldDB" id="A0A9X0D4J1"/>
<dbReference type="EMBL" id="MU825876">
    <property type="protein sequence ID" value="KAJ7386610.1"/>
    <property type="molecule type" value="Genomic_DNA"/>
</dbReference>
<feature type="compositionally biased region" description="Basic and acidic residues" evidence="2">
    <location>
        <begin position="16"/>
        <end position="28"/>
    </location>
</feature>
<organism evidence="4 5">
    <name type="scientific">Desmophyllum pertusum</name>
    <dbReference type="NCBI Taxonomy" id="174260"/>
    <lineage>
        <taxon>Eukaryota</taxon>
        <taxon>Metazoa</taxon>
        <taxon>Cnidaria</taxon>
        <taxon>Anthozoa</taxon>
        <taxon>Hexacorallia</taxon>
        <taxon>Scleractinia</taxon>
        <taxon>Caryophylliina</taxon>
        <taxon>Caryophylliidae</taxon>
        <taxon>Desmophyllum</taxon>
    </lineage>
</organism>
<dbReference type="Gene3D" id="3.80.10.10">
    <property type="entry name" value="Ribonuclease Inhibitor"/>
    <property type="match status" value="2"/>
</dbReference>
<dbReference type="PANTHER" id="PTHR38926">
    <property type="entry name" value="F-BOX DOMAIN CONTAINING PROTEIN, EXPRESSED"/>
    <property type="match status" value="1"/>
</dbReference>